<dbReference type="AlphaFoldDB" id="A0A8B6GNL7"/>
<reference evidence="1" key="1">
    <citation type="submission" date="2018-11" db="EMBL/GenBank/DDBJ databases">
        <authorList>
            <person name="Alioto T."/>
            <person name="Alioto T."/>
        </authorList>
    </citation>
    <scope>NUCLEOTIDE SEQUENCE</scope>
</reference>
<gene>
    <name evidence="1" type="ORF">MGAL_10B078528</name>
</gene>
<keyword evidence="2" id="KW-1185">Reference proteome</keyword>
<proteinExistence type="predicted"/>
<protein>
    <submittedName>
        <fullName evidence="1">Uncharacterized protein</fullName>
    </submittedName>
</protein>
<dbReference type="PANTHER" id="PTHR22605">
    <property type="entry name" value="RZ-TYPE DOMAIN-CONTAINING PROTEIN"/>
    <property type="match status" value="1"/>
</dbReference>
<name>A0A8B6GNL7_MYTGA</name>
<dbReference type="GO" id="GO:0016887">
    <property type="term" value="F:ATP hydrolysis activity"/>
    <property type="evidence" value="ECO:0007669"/>
    <property type="project" value="InterPro"/>
</dbReference>
<comment type="caution">
    <text evidence="1">The sequence shown here is derived from an EMBL/GenBank/DDBJ whole genome shotgun (WGS) entry which is preliminary data.</text>
</comment>
<dbReference type="EMBL" id="UYJE01008724">
    <property type="protein sequence ID" value="VDI66650.1"/>
    <property type="molecule type" value="Genomic_DNA"/>
</dbReference>
<accession>A0A8B6GNL7</accession>
<sequence>MASLPQSDEILLCTKDTPLDVIEIFWRRALFAESKKVYCLVNVDLLNYEVSDKAEVSLDRHMQSANEKGIPYQLVVFCGSENEFKSRMVAAIDSYRRLRLQMKDESHVKSYLSKQLCTETAITSKHALCVDIEKSSVRVVKSVRAGLGKTLFVKNMKAALDNKRKEEKLNCDDHCLVTISIYGKCLLLDDVAEILLDQTQIHMPEYGRIFHIDIAHEVEEGLDLFLFQLIVLGCVTHRSGHVWRKSAMDYFIVESMPLLDKAVKTDMNQLKCLSQCMNIFPDIMCRSPVECLRILSNQELPG</sequence>
<dbReference type="Proteomes" id="UP000596742">
    <property type="component" value="Unassembled WGS sequence"/>
</dbReference>
<evidence type="ECO:0000313" key="2">
    <source>
        <dbReference type="Proteomes" id="UP000596742"/>
    </source>
</evidence>
<dbReference type="OrthoDB" id="6158098at2759"/>
<dbReference type="InterPro" id="IPR031248">
    <property type="entry name" value="RNF213"/>
</dbReference>
<organism evidence="1 2">
    <name type="scientific">Mytilus galloprovincialis</name>
    <name type="common">Mediterranean mussel</name>
    <dbReference type="NCBI Taxonomy" id="29158"/>
    <lineage>
        <taxon>Eukaryota</taxon>
        <taxon>Metazoa</taxon>
        <taxon>Spiralia</taxon>
        <taxon>Lophotrochozoa</taxon>
        <taxon>Mollusca</taxon>
        <taxon>Bivalvia</taxon>
        <taxon>Autobranchia</taxon>
        <taxon>Pteriomorphia</taxon>
        <taxon>Mytilida</taxon>
        <taxon>Mytiloidea</taxon>
        <taxon>Mytilidae</taxon>
        <taxon>Mytilinae</taxon>
        <taxon>Mytilus</taxon>
    </lineage>
</organism>
<dbReference type="PANTHER" id="PTHR22605:SF16">
    <property type="entry name" value="E3 UBIQUITIN-PROTEIN LIGASE RNF213"/>
    <property type="match status" value="1"/>
</dbReference>
<dbReference type="GO" id="GO:0004842">
    <property type="term" value="F:ubiquitin-protein transferase activity"/>
    <property type="evidence" value="ECO:0007669"/>
    <property type="project" value="InterPro"/>
</dbReference>
<evidence type="ECO:0000313" key="1">
    <source>
        <dbReference type="EMBL" id="VDI66650.1"/>
    </source>
</evidence>